<dbReference type="InterPro" id="IPR017853">
    <property type="entry name" value="GH"/>
</dbReference>
<keyword evidence="7 12" id="KW-0378">Hydrolase</keyword>
<evidence type="ECO:0000256" key="8">
    <source>
        <dbReference type="ARBA" id="ARBA00022919"/>
    </source>
</evidence>
<dbReference type="InterPro" id="IPR033453">
    <property type="entry name" value="Glyco_hydro_30_TIM-barrel"/>
</dbReference>
<dbReference type="PANTHER" id="PTHR11069:SF23">
    <property type="entry name" value="LYSOSOMAL ACID GLUCOSYLCERAMIDASE"/>
    <property type="match status" value="1"/>
</dbReference>
<dbReference type="Gene3D" id="3.20.20.80">
    <property type="entry name" value="Glycosidases"/>
    <property type="match status" value="1"/>
</dbReference>
<evidence type="ECO:0000259" key="14">
    <source>
        <dbReference type="Pfam" id="PF02055"/>
    </source>
</evidence>
<evidence type="ECO:0000256" key="13">
    <source>
        <dbReference type="SAM" id="SignalP"/>
    </source>
</evidence>
<feature type="signal peptide" evidence="13">
    <location>
        <begin position="1"/>
        <end position="24"/>
    </location>
</feature>
<dbReference type="Pfam" id="PF02055">
    <property type="entry name" value="Glyco_hydro_30"/>
    <property type="match status" value="1"/>
</dbReference>
<dbReference type="PANTHER" id="PTHR11069">
    <property type="entry name" value="GLUCOSYLCERAMIDASE"/>
    <property type="match status" value="1"/>
</dbReference>
<feature type="chain" id="PRO_5035592980" description="Glucosylceramidase" evidence="13">
    <location>
        <begin position="25"/>
        <end position="527"/>
    </location>
</feature>
<reference evidence="16" key="1">
    <citation type="submission" date="2020-11" db="EMBL/GenBank/DDBJ databases">
        <authorList>
            <person name="Tran Van P."/>
        </authorList>
    </citation>
    <scope>NUCLEOTIDE SEQUENCE</scope>
</reference>
<evidence type="ECO:0000256" key="1">
    <source>
        <dbReference type="ARBA" id="ARBA00001013"/>
    </source>
</evidence>
<evidence type="ECO:0000256" key="10">
    <source>
        <dbReference type="ARBA" id="ARBA00050474"/>
    </source>
</evidence>
<comment type="pathway">
    <text evidence="3">Sphingolipid metabolism.</text>
</comment>
<dbReference type="GO" id="GO:0042391">
    <property type="term" value="P:regulation of membrane potential"/>
    <property type="evidence" value="ECO:0007669"/>
    <property type="project" value="UniProtKB-ARBA"/>
</dbReference>
<dbReference type="GO" id="GO:0007040">
    <property type="term" value="P:lysosome organization"/>
    <property type="evidence" value="ECO:0007669"/>
    <property type="project" value="UniProtKB-ARBA"/>
</dbReference>
<dbReference type="GO" id="GO:0005774">
    <property type="term" value="C:vacuolar membrane"/>
    <property type="evidence" value="ECO:0007669"/>
    <property type="project" value="UniProtKB-ARBA"/>
</dbReference>
<dbReference type="SUPFAM" id="SSF51011">
    <property type="entry name" value="Glycosyl hydrolase domain"/>
    <property type="match status" value="1"/>
</dbReference>
<dbReference type="SUPFAM" id="SSF51445">
    <property type="entry name" value="(Trans)glycosidases"/>
    <property type="match status" value="1"/>
</dbReference>
<dbReference type="GO" id="GO:0006066">
    <property type="term" value="P:alcohol metabolic process"/>
    <property type="evidence" value="ECO:0007669"/>
    <property type="project" value="UniProtKB-ARBA"/>
</dbReference>
<evidence type="ECO:0000256" key="9">
    <source>
        <dbReference type="ARBA" id="ARBA00023098"/>
    </source>
</evidence>
<comment type="similarity">
    <text evidence="4 12">Belongs to the glycosyl hydrolase 30 family.</text>
</comment>
<keyword evidence="17" id="KW-1185">Reference proteome</keyword>
<dbReference type="GO" id="GO:0051246">
    <property type="term" value="P:regulation of protein metabolic process"/>
    <property type="evidence" value="ECO:0007669"/>
    <property type="project" value="UniProtKB-ARBA"/>
</dbReference>
<dbReference type="InterPro" id="IPR033452">
    <property type="entry name" value="GH30_C"/>
</dbReference>
<dbReference type="GO" id="GO:0030163">
    <property type="term" value="P:protein catabolic process"/>
    <property type="evidence" value="ECO:0007669"/>
    <property type="project" value="UniProtKB-ARBA"/>
</dbReference>
<accession>A0A7R9PZ12</accession>
<dbReference type="GO" id="GO:0016758">
    <property type="term" value="F:hexosyltransferase activity"/>
    <property type="evidence" value="ECO:0007669"/>
    <property type="project" value="UniProtKB-ARBA"/>
</dbReference>
<dbReference type="InterPro" id="IPR001139">
    <property type="entry name" value="Glyco_hydro_30"/>
</dbReference>
<dbReference type="FunFam" id="3.20.20.80:FF:000030">
    <property type="entry name" value="Lysosomal acid glucosylceramidase"/>
    <property type="match status" value="1"/>
</dbReference>
<evidence type="ECO:0000256" key="4">
    <source>
        <dbReference type="ARBA" id="ARBA00005382"/>
    </source>
</evidence>
<feature type="domain" description="Glycosyl hydrolase family 30 TIM-barrel" evidence="14">
    <location>
        <begin position="107"/>
        <end position="460"/>
    </location>
</feature>
<dbReference type="GO" id="GO:0032006">
    <property type="term" value="P:regulation of TOR signaling"/>
    <property type="evidence" value="ECO:0007669"/>
    <property type="project" value="UniProtKB-ARBA"/>
</dbReference>
<comment type="catalytic activity">
    <reaction evidence="10">
        <text>a beta-D-glucosylceramide + H2O = an N-acyl-sphingoid base + D-glucose</text>
        <dbReference type="Rhea" id="RHEA:81447"/>
        <dbReference type="ChEBI" id="CHEBI:4167"/>
        <dbReference type="ChEBI" id="CHEBI:15377"/>
        <dbReference type="ChEBI" id="CHEBI:83264"/>
        <dbReference type="ChEBI" id="CHEBI:83273"/>
    </reaction>
    <physiologicalReaction direction="left-to-right" evidence="10">
        <dbReference type="Rhea" id="RHEA:81448"/>
    </physiologicalReaction>
</comment>
<dbReference type="GO" id="GO:0016241">
    <property type="term" value="P:regulation of macroautophagy"/>
    <property type="evidence" value="ECO:0007669"/>
    <property type="project" value="UniProtKB-ARBA"/>
</dbReference>
<comment type="catalytic activity">
    <reaction evidence="1">
        <text>a beta-D-glucosyl-(1&lt;-&gt;1')-N-acylsphing-4-enine + H2O = an N-acylsphing-4-enine + D-glucose</text>
        <dbReference type="Rhea" id="RHEA:13269"/>
        <dbReference type="ChEBI" id="CHEBI:4167"/>
        <dbReference type="ChEBI" id="CHEBI:15377"/>
        <dbReference type="ChEBI" id="CHEBI:22801"/>
        <dbReference type="ChEBI" id="CHEBI:52639"/>
        <dbReference type="EC" id="3.2.1.45"/>
    </reaction>
    <physiologicalReaction direction="left-to-right" evidence="1">
        <dbReference type="Rhea" id="RHEA:13270"/>
    </physiologicalReaction>
</comment>
<name>A0A7R9PZ12_9ACAR</name>
<gene>
    <name evidence="16" type="ORF">OSB1V03_LOCUS6588</name>
</gene>
<evidence type="ECO:0000256" key="3">
    <source>
        <dbReference type="ARBA" id="ARBA00004991"/>
    </source>
</evidence>
<dbReference type="GO" id="GO:0004348">
    <property type="term" value="F:glucosylceramidase activity"/>
    <property type="evidence" value="ECO:0007669"/>
    <property type="project" value="UniProtKB-EC"/>
</dbReference>
<evidence type="ECO:0000313" key="17">
    <source>
        <dbReference type="Proteomes" id="UP000759131"/>
    </source>
</evidence>
<dbReference type="GO" id="GO:0006680">
    <property type="term" value="P:glucosylceramide catabolic process"/>
    <property type="evidence" value="ECO:0007669"/>
    <property type="project" value="TreeGrafter"/>
</dbReference>
<dbReference type="EMBL" id="OC858193">
    <property type="protein sequence ID" value="CAD7626155.1"/>
    <property type="molecule type" value="Genomic_DNA"/>
</dbReference>
<evidence type="ECO:0000256" key="5">
    <source>
        <dbReference type="ARBA" id="ARBA00012658"/>
    </source>
</evidence>
<evidence type="ECO:0000259" key="15">
    <source>
        <dbReference type="Pfam" id="PF17189"/>
    </source>
</evidence>
<dbReference type="EMBL" id="CAJPIZ010003618">
    <property type="protein sequence ID" value="CAG2106585.1"/>
    <property type="molecule type" value="Genomic_DNA"/>
</dbReference>
<protein>
    <recommendedName>
        <fullName evidence="5 12">Glucosylceramidase</fullName>
        <ecNumber evidence="5 12">3.2.1.45</ecNumber>
    </recommendedName>
</protein>
<feature type="domain" description="Glycosyl hydrolase family 30 beta sandwich" evidence="15">
    <location>
        <begin position="463"/>
        <end position="525"/>
    </location>
</feature>
<keyword evidence="9 12" id="KW-0443">Lipid metabolism</keyword>
<dbReference type="AlphaFoldDB" id="A0A7R9PZ12"/>
<comment type="pathway">
    <text evidence="2">Lipid metabolism; sphingolipid metabolism.</text>
</comment>
<comment type="catalytic activity">
    <reaction evidence="11">
        <text>an N-acyl-1-beta-D-glucosyl-15-methylhexadecasphing-4-enine + H2O = an N-acyl-15-methylhexadecasphing-4-enine + D-glucose</text>
        <dbReference type="Rhea" id="RHEA:34755"/>
        <dbReference type="ChEBI" id="CHEBI:4167"/>
        <dbReference type="ChEBI" id="CHEBI:15377"/>
        <dbReference type="ChEBI" id="CHEBI:70815"/>
        <dbReference type="ChEBI" id="CHEBI:70846"/>
    </reaction>
    <physiologicalReaction direction="left-to-right" evidence="11">
        <dbReference type="Rhea" id="RHEA:34756"/>
    </physiologicalReaction>
</comment>
<evidence type="ECO:0000256" key="11">
    <source>
        <dbReference type="ARBA" id="ARBA00051345"/>
    </source>
</evidence>
<keyword evidence="6 13" id="KW-0732">Signal</keyword>
<evidence type="ECO:0000256" key="7">
    <source>
        <dbReference type="ARBA" id="ARBA00022801"/>
    </source>
</evidence>
<evidence type="ECO:0000313" key="16">
    <source>
        <dbReference type="EMBL" id="CAD7626155.1"/>
    </source>
</evidence>
<evidence type="ECO:0000256" key="6">
    <source>
        <dbReference type="ARBA" id="ARBA00022729"/>
    </source>
</evidence>
<dbReference type="GO" id="GO:0008202">
    <property type="term" value="P:steroid metabolic process"/>
    <property type="evidence" value="ECO:0007669"/>
    <property type="project" value="UniProtKB-ARBA"/>
</dbReference>
<dbReference type="EC" id="3.2.1.45" evidence="5 12"/>
<dbReference type="GO" id="GO:0006914">
    <property type="term" value="P:autophagy"/>
    <property type="evidence" value="ECO:0007669"/>
    <property type="project" value="UniProtKB-ARBA"/>
</dbReference>
<dbReference type="Proteomes" id="UP000759131">
    <property type="component" value="Unassembled WGS sequence"/>
</dbReference>
<dbReference type="Pfam" id="PF17189">
    <property type="entry name" value="Glyco_hydro_30C"/>
    <property type="match status" value="1"/>
</dbReference>
<organism evidence="16">
    <name type="scientific">Medioppia subpectinata</name>
    <dbReference type="NCBI Taxonomy" id="1979941"/>
    <lineage>
        <taxon>Eukaryota</taxon>
        <taxon>Metazoa</taxon>
        <taxon>Ecdysozoa</taxon>
        <taxon>Arthropoda</taxon>
        <taxon>Chelicerata</taxon>
        <taxon>Arachnida</taxon>
        <taxon>Acari</taxon>
        <taxon>Acariformes</taxon>
        <taxon>Sarcoptiformes</taxon>
        <taxon>Oribatida</taxon>
        <taxon>Brachypylina</taxon>
        <taxon>Oppioidea</taxon>
        <taxon>Oppiidae</taxon>
        <taxon>Medioppia</taxon>
    </lineage>
</organism>
<dbReference type="PRINTS" id="PR00843">
    <property type="entry name" value="GLHYDRLASE30"/>
</dbReference>
<evidence type="ECO:0000256" key="12">
    <source>
        <dbReference type="RuleBase" id="RU361188"/>
    </source>
</evidence>
<dbReference type="GO" id="GO:0005764">
    <property type="term" value="C:lysosome"/>
    <property type="evidence" value="ECO:0007669"/>
    <property type="project" value="UniProtKB-ARBA"/>
</dbReference>
<dbReference type="OrthoDB" id="6513592at2759"/>
<dbReference type="GO" id="GO:0010605">
    <property type="term" value="P:negative regulation of macromolecule metabolic process"/>
    <property type="evidence" value="ECO:0007669"/>
    <property type="project" value="UniProtKB-ARBA"/>
</dbReference>
<keyword evidence="8 12" id="KW-0746">Sphingolipid metabolism</keyword>
<evidence type="ECO:0000256" key="2">
    <source>
        <dbReference type="ARBA" id="ARBA00004760"/>
    </source>
</evidence>
<proteinExistence type="inferred from homology"/>
<sequence length="527" mass="59757">MQKHFKYFLLAVIAILFTITVVSGRRECIVRKVPNADTMCVCNATYCDDFPPLRPAKQGFATVYESNKVGDRFKETELKFGSTTSSAVSDGQRVTVTIDATKKYQSIYGFGAAFTDSTGQMLASVDESLANQLIDSYFSENGIEYSVARVPMAGTDFSDRPYSYDDFDEDLELKHFALQREDTDWKIPYIKRALKVSPHKVKLFGSPWSPPAWMKTNHKFEGNGYLRGDVGGPYYQSFANYFVKFLEAYKSHGIEFWGLTVENEPNEGQNNKNYNCLNLTGPTERDFVKLNLGPTLAKAGYGTDKVALMVYDDNLGELKHFVTPILEDREAMKYVSGIAFHWYGNGLMDVWPDSLLDEFHEKYPDTFILNTEACHLSDSEPSGVRLGNWEYAEHYAYDIIRDLNKHMRGWVEWNMALDMKAGPRWNEKQGYGGCVNIDPAVGEAYKQPSFYAIGHFSKFIAPDSVRVHNTADQTFKNFSVLTVQRPDNRLVLVALNARSGDIELNIVDSTRSLSHKIPAHSVQSYIW</sequence>
<dbReference type="GO" id="GO:0005102">
    <property type="term" value="F:signaling receptor binding"/>
    <property type="evidence" value="ECO:0007669"/>
    <property type="project" value="UniProtKB-ARBA"/>
</dbReference>
<keyword evidence="12" id="KW-0326">Glycosidase</keyword>